<dbReference type="InterPro" id="IPR007115">
    <property type="entry name" value="6-PTP_synth/QueD"/>
</dbReference>
<sequence>MYLNRKIRFSAAHTCQNDRWTDRQNLLQYGACAMGSGHGHDYLCEVTVKGAIQADTGIVVNLVDIKHVLNDTVGVLDMTHLNHDVPELQAVVPSSEMLTHTLWDRIGTVLSGCTLSRVRLHECKTRYIEYYGGDGMMYVTRQIEFNAAHRLHSPKLSDEENAVMFGKCNNPNGHGHNYQLEVTVRGAINKKTGTVMALGELDRVIQTEVMARFDHKNLNEDLEEFRSINPTSEEFARVIWNRLAPHFTSPELYKIRLVETSNNAFEYYGEVDGRPY</sequence>
<evidence type="ECO:0000256" key="2">
    <source>
        <dbReference type="ARBA" id="ARBA00022723"/>
    </source>
</evidence>
<dbReference type="GO" id="GO:0006729">
    <property type="term" value="P:tetrahydrobiopterin biosynthetic process"/>
    <property type="evidence" value="ECO:0007669"/>
    <property type="project" value="InterPro"/>
</dbReference>
<dbReference type="AlphaFoldDB" id="A0A382C3R0"/>
<dbReference type="FunFam" id="3.30.479.10:FF:000003">
    <property type="entry name" value="6-pyruvoyl tetrahydrobiopterin synthase"/>
    <property type="match status" value="1"/>
</dbReference>
<evidence type="ECO:0000313" key="5">
    <source>
        <dbReference type="EMBL" id="SVB20351.1"/>
    </source>
</evidence>
<dbReference type="GO" id="GO:0003874">
    <property type="term" value="F:6-pyruvoyltetrahydropterin synthase activity"/>
    <property type="evidence" value="ECO:0007669"/>
    <property type="project" value="InterPro"/>
</dbReference>
<dbReference type="PROSITE" id="PS00987">
    <property type="entry name" value="PTPS_1"/>
    <property type="match status" value="1"/>
</dbReference>
<keyword evidence="3" id="KW-0862">Zinc</keyword>
<name>A0A382C3R0_9ZZZZ</name>
<dbReference type="Gene3D" id="3.30.479.10">
    <property type="entry name" value="6-pyruvoyl tetrahydropterin synthase/QueD"/>
    <property type="match status" value="2"/>
</dbReference>
<organism evidence="5">
    <name type="scientific">marine metagenome</name>
    <dbReference type="NCBI Taxonomy" id="408172"/>
    <lineage>
        <taxon>unclassified sequences</taxon>
        <taxon>metagenomes</taxon>
        <taxon>ecological metagenomes</taxon>
    </lineage>
</organism>
<proteinExistence type="predicted"/>
<dbReference type="PANTHER" id="PTHR12589">
    <property type="entry name" value="PYRUVOYL TETRAHYDROBIOPTERIN SYNTHASE"/>
    <property type="match status" value="1"/>
</dbReference>
<evidence type="ECO:0000256" key="1">
    <source>
        <dbReference type="ARBA" id="ARBA00001947"/>
    </source>
</evidence>
<gene>
    <name evidence="5" type="ORF">METZ01_LOCUS173205</name>
</gene>
<dbReference type="SUPFAM" id="SSF55620">
    <property type="entry name" value="Tetrahydrobiopterin biosynthesis enzymes-like"/>
    <property type="match status" value="2"/>
</dbReference>
<reference evidence="5" key="1">
    <citation type="submission" date="2018-05" db="EMBL/GenBank/DDBJ databases">
        <authorList>
            <person name="Lanie J.A."/>
            <person name="Ng W.-L."/>
            <person name="Kazmierczak K.M."/>
            <person name="Andrzejewski T.M."/>
            <person name="Davidsen T.M."/>
            <person name="Wayne K.J."/>
            <person name="Tettelin H."/>
            <person name="Glass J.I."/>
            <person name="Rusch D."/>
            <person name="Podicherti R."/>
            <person name="Tsui H.-C.T."/>
            <person name="Winkler M.E."/>
        </authorList>
    </citation>
    <scope>NUCLEOTIDE SEQUENCE</scope>
</reference>
<evidence type="ECO:0000256" key="3">
    <source>
        <dbReference type="ARBA" id="ARBA00022833"/>
    </source>
</evidence>
<evidence type="ECO:0008006" key="6">
    <source>
        <dbReference type="Google" id="ProtNLM"/>
    </source>
</evidence>
<dbReference type="InterPro" id="IPR038418">
    <property type="entry name" value="6-PTP_synth/QueD_sf"/>
</dbReference>
<dbReference type="PANTHER" id="PTHR12589:SF7">
    <property type="entry name" value="6-PYRUVOYL TETRAHYDROBIOPTERIN SYNTHASE"/>
    <property type="match status" value="1"/>
</dbReference>
<evidence type="ECO:0000256" key="4">
    <source>
        <dbReference type="ARBA" id="ARBA00023239"/>
    </source>
</evidence>
<keyword evidence="4" id="KW-0456">Lyase</keyword>
<dbReference type="EMBL" id="UINC01032532">
    <property type="protein sequence ID" value="SVB20351.1"/>
    <property type="molecule type" value="Genomic_DNA"/>
</dbReference>
<keyword evidence="2" id="KW-0479">Metal-binding</keyword>
<protein>
    <recommendedName>
        <fullName evidence="6">6-pyruvoyl tetrahydrobiopterin synthase</fullName>
    </recommendedName>
</protein>
<dbReference type="InterPro" id="IPR022470">
    <property type="entry name" value="PTPS_Cys_AS"/>
</dbReference>
<accession>A0A382C3R0</accession>
<dbReference type="GO" id="GO:0046872">
    <property type="term" value="F:metal ion binding"/>
    <property type="evidence" value="ECO:0007669"/>
    <property type="project" value="UniProtKB-KW"/>
</dbReference>
<dbReference type="Pfam" id="PF01242">
    <property type="entry name" value="PTPS"/>
    <property type="match status" value="2"/>
</dbReference>
<comment type="cofactor">
    <cofactor evidence="1">
        <name>Zn(2+)</name>
        <dbReference type="ChEBI" id="CHEBI:29105"/>
    </cofactor>
</comment>